<feature type="transmembrane region" description="Helical" evidence="6">
    <location>
        <begin position="367"/>
        <end position="389"/>
    </location>
</feature>
<feature type="transmembrane region" description="Helical" evidence="6">
    <location>
        <begin position="251"/>
        <end position="271"/>
    </location>
</feature>
<feature type="transmembrane region" description="Helical" evidence="6">
    <location>
        <begin position="165"/>
        <end position="186"/>
    </location>
</feature>
<feature type="transmembrane region" description="Helical" evidence="6">
    <location>
        <begin position="132"/>
        <end position="153"/>
    </location>
</feature>
<dbReference type="GO" id="GO:0005886">
    <property type="term" value="C:plasma membrane"/>
    <property type="evidence" value="ECO:0007669"/>
    <property type="project" value="UniProtKB-SubCell"/>
</dbReference>
<name>A0A5C8NT05_9BACI</name>
<dbReference type="PROSITE" id="PS50850">
    <property type="entry name" value="MFS"/>
    <property type="match status" value="1"/>
</dbReference>
<feature type="transmembrane region" description="Helical" evidence="6">
    <location>
        <begin position="47"/>
        <end position="67"/>
    </location>
</feature>
<dbReference type="InterPro" id="IPR011701">
    <property type="entry name" value="MFS"/>
</dbReference>
<comment type="subcellular location">
    <subcellularLocation>
        <location evidence="1">Cell membrane</location>
        <topology evidence="1">Multi-pass membrane protein</topology>
    </subcellularLocation>
</comment>
<keyword evidence="9" id="KW-1185">Reference proteome</keyword>
<keyword evidence="5 6" id="KW-0472">Membrane</keyword>
<keyword evidence="3 6" id="KW-0812">Transmembrane</keyword>
<feature type="transmembrane region" description="Helical" evidence="6">
    <location>
        <begin position="79"/>
        <end position="96"/>
    </location>
</feature>
<dbReference type="CDD" id="cd17339">
    <property type="entry name" value="MFS_NIMT_CynX_like"/>
    <property type="match status" value="1"/>
</dbReference>
<evidence type="ECO:0000256" key="5">
    <source>
        <dbReference type="ARBA" id="ARBA00023136"/>
    </source>
</evidence>
<dbReference type="Gene3D" id="1.20.1250.20">
    <property type="entry name" value="MFS general substrate transporter like domains"/>
    <property type="match status" value="2"/>
</dbReference>
<dbReference type="PANTHER" id="PTHR23523">
    <property type="match status" value="1"/>
</dbReference>
<evidence type="ECO:0000259" key="7">
    <source>
        <dbReference type="PROSITE" id="PS50850"/>
    </source>
</evidence>
<dbReference type="AlphaFoldDB" id="A0A5C8NT05"/>
<evidence type="ECO:0000256" key="3">
    <source>
        <dbReference type="ARBA" id="ARBA00022692"/>
    </source>
</evidence>
<feature type="transmembrane region" description="Helical" evidence="6">
    <location>
        <begin position="102"/>
        <end position="120"/>
    </location>
</feature>
<gene>
    <name evidence="8" type="ORF">FHP05_08795</name>
</gene>
<evidence type="ECO:0000256" key="6">
    <source>
        <dbReference type="SAM" id="Phobius"/>
    </source>
</evidence>
<sequence>MKNQTKRAYRVILLVGILFAAFNLRPAITSVGPVIGMIRSDLGLANWSVGLITTLPLLAFAGVSPLVPKIARRFTNERALLWGLFILIIGIGARSFSNVILLFIGTALVGVGIAICNVLLPGIIKEKYPSKVGIMTSVYSTSMGLFAATASGLSVPLASGLDLGWQFALAVWAIPAIISVFIWFYLSRKNQAEKNVEIEYVSSSRKMWRSSLAWQVAMYMGLQSFLFYVTISWLPEILHTNNGLSMATAGWMLSLLQFLGLPASFIVPVLAGRMKSQRKIVVALFISSILGFSGLLFGTSTLILVTSIVLLGITLGGTFPLALTLIGLRAKTAPQAAELSGMAQSIGYLLAAIGPVLIGYLKDMTHSWTAPLITLIIISVLVLLAGMGAGRDKYLFD</sequence>
<accession>A0A5C8NT05</accession>
<reference evidence="8 9" key="1">
    <citation type="submission" date="2019-06" db="EMBL/GenBank/DDBJ databases">
        <title>Cerasibacillus sp. nov., isolated from maize field.</title>
        <authorList>
            <person name="Lin S.-Y."/>
            <person name="Tsai C.-F."/>
            <person name="Young C.-C."/>
        </authorList>
    </citation>
    <scope>NUCLEOTIDE SEQUENCE [LARGE SCALE GENOMIC DNA]</scope>
    <source>
        <strain evidence="8 9">CC-CFT480</strain>
    </source>
</reference>
<evidence type="ECO:0000313" key="8">
    <source>
        <dbReference type="EMBL" id="TXL64544.1"/>
    </source>
</evidence>
<keyword evidence="4 6" id="KW-1133">Transmembrane helix</keyword>
<dbReference type="RefSeq" id="WP_147667436.1">
    <property type="nucleotide sequence ID" value="NZ_VDUW01000005.1"/>
</dbReference>
<dbReference type="GO" id="GO:0022857">
    <property type="term" value="F:transmembrane transporter activity"/>
    <property type="evidence" value="ECO:0007669"/>
    <property type="project" value="InterPro"/>
</dbReference>
<dbReference type="Pfam" id="PF07690">
    <property type="entry name" value="MFS_1"/>
    <property type="match status" value="1"/>
</dbReference>
<evidence type="ECO:0000256" key="1">
    <source>
        <dbReference type="ARBA" id="ARBA00004651"/>
    </source>
</evidence>
<dbReference type="PANTHER" id="PTHR23523:SF2">
    <property type="entry name" value="2-NITROIMIDAZOLE TRANSPORTER"/>
    <property type="match status" value="1"/>
</dbReference>
<dbReference type="InterPro" id="IPR052524">
    <property type="entry name" value="MFS_Cyanate_Porter"/>
</dbReference>
<dbReference type="EMBL" id="VDUW01000005">
    <property type="protein sequence ID" value="TXL64544.1"/>
    <property type="molecule type" value="Genomic_DNA"/>
</dbReference>
<dbReference type="SUPFAM" id="SSF103473">
    <property type="entry name" value="MFS general substrate transporter"/>
    <property type="match status" value="1"/>
</dbReference>
<evidence type="ECO:0000256" key="2">
    <source>
        <dbReference type="ARBA" id="ARBA00022448"/>
    </source>
</evidence>
<comment type="caution">
    <text evidence="8">The sequence shown here is derived from an EMBL/GenBank/DDBJ whole genome shotgun (WGS) entry which is preliminary data.</text>
</comment>
<dbReference type="InterPro" id="IPR020846">
    <property type="entry name" value="MFS_dom"/>
</dbReference>
<protein>
    <submittedName>
        <fullName evidence="8">MFS transporter</fullName>
    </submittedName>
</protein>
<dbReference type="Proteomes" id="UP000321574">
    <property type="component" value="Unassembled WGS sequence"/>
</dbReference>
<feature type="transmembrane region" description="Helical" evidence="6">
    <location>
        <begin position="280"/>
        <end position="297"/>
    </location>
</feature>
<dbReference type="OrthoDB" id="9797740at2"/>
<keyword evidence="2" id="KW-0813">Transport</keyword>
<feature type="transmembrane region" description="Helical" evidence="6">
    <location>
        <begin position="212"/>
        <end position="231"/>
    </location>
</feature>
<dbReference type="InterPro" id="IPR036259">
    <property type="entry name" value="MFS_trans_sf"/>
</dbReference>
<feature type="transmembrane region" description="Helical" evidence="6">
    <location>
        <begin position="339"/>
        <end position="361"/>
    </location>
</feature>
<organism evidence="8 9">
    <name type="scientific">Cerasibacillus terrae</name>
    <dbReference type="NCBI Taxonomy" id="2498845"/>
    <lineage>
        <taxon>Bacteria</taxon>
        <taxon>Bacillati</taxon>
        <taxon>Bacillota</taxon>
        <taxon>Bacilli</taxon>
        <taxon>Bacillales</taxon>
        <taxon>Bacillaceae</taxon>
        <taxon>Cerasibacillus</taxon>
    </lineage>
</organism>
<evidence type="ECO:0000313" key="9">
    <source>
        <dbReference type="Proteomes" id="UP000321574"/>
    </source>
</evidence>
<feature type="domain" description="Major facilitator superfamily (MFS) profile" evidence="7">
    <location>
        <begin position="9"/>
        <end position="394"/>
    </location>
</feature>
<feature type="transmembrane region" description="Helical" evidence="6">
    <location>
        <begin position="303"/>
        <end position="327"/>
    </location>
</feature>
<evidence type="ECO:0000256" key="4">
    <source>
        <dbReference type="ARBA" id="ARBA00022989"/>
    </source>
</evidence>
<proteinExistence type="predicted"/>